<feature type="domain" description="SCP2" evidence="1">
    <location>
        <begin position="23"/>
        <end position="124"/>
    </location>
</feature>
<evidence type="ECO:0000313" key="3">
    <source>
        <dbReference type="Proteomes" id="UP001341840"/>
    </source>
</evidence>
<gene>
    <name evidence="2" type="primary">SCP2_2</name>
    <name evidence="2" type="ORF">PIB30_026439</name>
</gene>
<evidence type="ECO:0000313" key="2">
    <source>
        <dbReference type="EMBL" id="MED6157770.1"/>
    </source>
</evidence>
<proteinExistence type="predicted"/>
<dbReference type="PANTHER" id="PTHR10094:SF25">
    <property type="entry name" value="SCP2 STEROL-BINDING DOMAIN-CONTAINING PROTEIN 1"/>
    <property type="match status" value="1"/>
</dbReference>
<dbReference type="PANTHER" id="PTHR10094">
    <property type="entry name" value="STEROL CARRIER PROTEIN 2 SCP-2 FAMILY PROTEIN"/>
    <property type="match status" value="1"/>
</dbReference>
<sequence>MATEQEKESMATESASLKSDVVFDQMKQHLETDAGKEIVKNTGLVYEFHIAPEKLGYNEIIYTVDLKKGEVTKGPYKGGNPDATFSFKDDDFVEIVLGKLNPQLAFMSGKIKIKGSLSAAQKFSPDIFLKLVKI</sequence>
<dbReference type="Pfam" id="PF02036">
    <property type="entry name" value="SCP2"/>
    <property type="match status" value="1"/>
</dbReference>
<dbReference type="Proteomes" id="UP001341840">
    <property type="component" value="Unassembled WGS sequence"/>
</dbReference>
<dbReference type="SUPFAM" id="SSF55718">
    <property type="entry name" value="SCP-like"/>
    <property type="match status" value="1"/>
</dbReference>
<name>A0ABU6U9A5_9FABA</name>
<accession>A0ABU6U9A5</accession>
<keyword evidence="3" id="KW-1185">Reference proteome</keyword>
<dbReference type="EMBL" id="JASCZI010120928">
    <property type="protein sequence ID" value="MED6157770.1"/>
    <property type="molecule type" value="Genomic_DNA"/>
</dbReference>
<comment type="caution">
    <text evidence="2">The sequence shown here is derived from an EMBL/GenBank/DDBJ whole genome shotgun (WGS) entry which is preliminary data.</text>
</comment>
<dbReference type="Gene3D" id="3.30.1050.10">
    <property type="entry name" value="SCP2 sterol-binding domain"/>
    <property type="match status" value="1"/>
</dbReference>
<evidence type="ECO:0000259" key="1">
    <source>
        <dbReference type="Pfam" id="PF02036"/>
    </source>
</evidence>
<protein>
    <submittedName>
        <fullName evidence="2">Sterol carrier protein 2</fullName>
    </submittedName>
</protein>
<reference evidence="2 3" key="1">
    <citation type="journal article" date="2023" name="Plants (Basel)">
        <title>Bridging the Gap: Combining Genomics and Transcriptomics Approaches to Understand Stylosanthes scabra, an Orphan Legume from the Brazilian Caatinga.</title>
        <authorList>
            <person name="Ferreira-Neto J.R.C."/>
            <person name="da Silva M.D."/>
            <person name="Binneck E."/>
            <person name="de Melo N.F."/>
            <person name="da Silva R.H."/>
            <person name="de Melo A.L.T.M."/>
            <person name="Pandolfi V."/>
            <person name="Bustamante F.O."/>
            <person name="Brasileiro-Vidal A.C."/>
            <person name="Benko-Iseppon A.M."/>
        </authorList>
    </citation>
    <scope>NUCLEOTIDE SEQUENCE [LARGE SCALE GENOMIC DNA]</scope>
    <source>
        <tissue evidence="2">Leaves</tissue>
    </source>
</reference>
<dbReference type="InterPro" id="IPR036527">
    <property type="entry name" value="SCP2_sterol-bd_dom_sf"/>
</dbReference>
<dbReference type="InterPro" id="IPR003033">
    <property type="entry name" value="SCP2_sterol-bd_dom"/>
</dbReference>
<organism evidence="2 3">
    <name type="scientific">Stylosanthes scabra</name>
    <dbReference type="NCBI Taxonomy" id="79078"/>
    <lineage>
        <taxon>Eukaryota</taxon>
        <taxon>Viridiplantae</taxon>
        <taxon>Streptophyta</taxon>
        <taxon>Embryophyta</taxon>
        <taxon>Tracheophyta</taxon>
        <taxon>Spermatophyta</taxon>
        <taxon>Magnoliopsida</taxon>
        <taxon>eudicotyledons</taxon>
        <taxon>Gunneridae</taxon>
        <taxon>Pentapetalae</taxon>
        <taxon>rosids</taxon>
        <taxon>fabids</taxon>
        <taxon>Fabales</taxon>
        <taxon>Fabaceae</taxon>
        <taxon>Papilionoideae</taxon>
        <taxon>50 kb inversion clade</taxon>
        <taxon>dalbergioids sensu lato</taxon>
        <taxon>Dalbergieae</taxon>
        <taxon>Pterocarpus clade</taxon>
        <taxon>Stylosanthes</taxon>
    </lineage>
</organism>